<dbReference type="Proteomes" id="UP000325313">
    <property type="component" value="Unassembled WGS sequence"/>
</dbReference>
<keyword evidence="5" id="KW-1185">Reference proteome</keyword>
<evidence type="ECO:0000313" key="6">
    <source>
        <dbReference type="Proteomes" id="UP000325313"/>
    </source>
</evidence>
<dbReference type="AlphaFoldDB" id="A0A5B0NVY8"/>
<proteinExistence type="predicted"/>
<dbReference type="Proteomes" id="UP000324748">
    <property type="component" value="Unassembled WGS sequence"/>
</dbReference>
<gene>
    <name evidence="4" type="ORF">PGT21_014847</name>
    <name evidence="3" type="ORF">PGTUg99_004810</name>
</gene>
<evidence type="ECO:0000313" key="3">
    <source>
        <dbReference type="EMBL" id="KAA1064116.1"/>
    </source>
</evidence>
<protein>
    <submittedName>
        <fullName evidence="4">Uncharacterized protein</fullName>
    </submittedName>
</protein>
<name>A0A5B0NVY8_PUCGR</name>
<comment type="caution">
    <text evidence="4">The sequence shown here is derived from an EMBL/GenBank/DDBJ whole genome shotgun (WGS) entry which is preliminary data.</text>
</comment>
<evidence type="ECO:0000313" key="4">
    <source>
        <dbReference type="EMBL" id="KAA1092816.1"/>
    </source>
</evidence>
<accession>A0A5B0NVY8</accession>
<dbReference type="EMBL" id="VDEP01000515">
    <property type="protein sequence ID" value="KAA1064116.1"/>
    <property type="molecule type" value="Genomic_DNA"/>
</dbReference>
<feature type="signal peptide" evidence="2">
    <location>
        <begin position="1"/>
        <end position="20"/>
    </location>
</feature>
<feature type="chain" id="PRO_5036366318" evidence="2">
    <location>
        <begin position="21"/>
        <end position="126"/>
    </location>
</feature>
<organism evidence="4 5">
    <name type="scientific">Puccinia graminis f. sp. tritici</name>
    <dbReference type="NCBI Taxonomy" id="56615"/>
    <lineage>
        <taxon>Eukaryota</taxon>
        <taxon>Fungi</taxon>
        <taxon>Dikarya</taxon>
        <taxon>Basidiomycota</taxon>
        <taxon>Pucciniomycotina</taxon>
        <taxon>Pucciniomycetes</taxon>
        <taxon>Pucciniales</taxon>
        <taxon>Pucciniaceae</taxon>
        <taxon>Puccinia</taxon>
    </lineage>
</organism>
<sequence length="126" mass="14157">MLLQTGVLYFYLLSVHGISAHPALFQPTLEDGEIKAVKLDAQLHHLHKRMEGAFQGRNGKSGKGSGSNKEIWEQLKDLEKDITEFNNKCDKYATTICETSDRISAMANENKQTLAKIHEDLVSKKN</sequence>
<feature type="region of interest" description="Disordered" evidence="1">
    <location>
        <begin position="50"/>
        <end position="69"/>
    </location>
</feature>
<evidence type="ECO:0000256" key="2">
    <source>
        <dbReference type="SAM" id="SignalP"/>
    </source>
</evidence>
<dbReference type="EMBL" id="VSWC01000080">
    <property type="protein sequence ID" value="KAA1092816.1"/>
    <property type="molecule type" value="Genomic_DNA"/>
</dbReference>
<evidence type="ECO:0000313" key="5">
    <source>
        <dbReference type="Proteomes" id="UP000324748"/>
    </source>
</evidence>
<evidence type="ECO:0000256" key="1">
    <source>
        <dbReference type="SAM" id="MobiDB-lite"/>
    </source>
</evidence>
<keyword evidence="2" id="KW-0732">Signal</keyword>
<reference evidence="5 6" key="1">
    <citation type="submission" date="2019-05" db="EMBL/GenBank/DDBJ databases">
        <title>Emergence of the Ug99 lineage of the wheat stem rust pathogen through somatic hybridization.</title>
        <authorList>
            <person name="Li F."/>
            <person name="Upadhyaya N.M."/>
            <person name="Sperschneider J."/>
            <person name="Matny O."/>
            <person name="Nguyen-Phuc H."/>
            <person name="Mago R."/>
            <person name="Raley C."/>
            <person name="Miller M.E."/>
            <person name="Silverstein K.A.T."/>
            <person name="Henningsen E."/>
            <person name="Hirsch C.D."/>
            <person name="Visser B."/>
            <person name="Pretorius Z.A."/>
            <person name="Steffenson B.J."/>
            <person name="Schwessinger B."/>
            <person name="Dodds P.N."/>
            <person name="Figueroa M."/>
        </authorList>
    </citation>
    <scope>NUCLEOTIDE SEQUENCE [LARGE SCALE GENOMIC DNA]</scope>
    <source>
        <strain evidence="4">21-0</strain>
        <strain evidence="3 6">Ug99</strain>
    </source>
</reference>